<organism evidence="5 6">
    <name type="scientific">Halobacillus naozhouensis</name>
    <dbReference type="NCBI Taxonomy" id="554880"/>
    <lineage>
        <taxon>Bacteria</taxon>
        <taxon>Bacillati</taxon>
        <taxon>Bacillota</taxon>
        <taxon>Bacilli</taxon>
        <taxon>Bacillales</taxon>
        <taxon>Bacillaceae</taxon>
        <taxon>Halobacillus</taxon>
    </lineage>
</organism>
<dbReference type="PROSITE" id="PS01124">
    <property type="entry name" value="HTH_ARAC_FAMILY_2"/>
    <property type="match status" value="1"/>
</dbReference>
<accession>A0ABY8IW75</accession>
<evidence type="ECO:0000313" key="5">
    <source>
        <dbReference type="EMBL" id="WFT74463.1"/>
    </source>
</evidence>
<name>A0ABY8IW75_9BACI</name>
<dbReference type="Gene3D" id="1.10.10.60">
    <property type="entry name" value="Homeodomain-like"/>
    <property type="match status" value="2"/>
</dbReference>
<dbReference type="SMART" id="SM00342">
    <property type="entry name" value="HTH_ARAC"/>
    <property type="match status" value="1"/>
</dbReference>
<dbReference type="PANTHER" id="PTHR43280">
    <property type="entry name" value="ARAC-FAMILY TRANSCRIPTIONAL REGULATOR"/>
    <property type="match status" value="1"/>
</dbReference>
<dbReference type="SUPFAM" id="SSF46689">
    <property type="entry name" value="Homeodomain-like"/>
    <property type="match status" value="2"/>
</dbReference>
<dbReference type="EMBL" id="CP121671">
    <property type="protein sequence ID" value="WFT74463.1"/>
    <property type="molecule type" value="Genomic_DNA"/>
</dbReference>
<dbReference type="Pfam" id="PF12833">
    <property type="entry name" value="HTH_18"/>
    <property type="match status" value="1"/>
</dbReference>
<evidence type="ECO:0000256" key="2">
    <source>
        <dbReference type="ARBA" id="ARBA00023125"/>
    </source>
</evidence>
<evidence type="ECO:0000256" key="1">
    <source>
        <dbReference type="ARBA" id="ARBA00023015"/>
    </source>
</evidence>
<evidence type="ECO:0000256" key="3">
    <source>
        <dbReference type="ARBA" id="ARBA00023163"/>
    </source>
</evidence>
<dbReference type="PANTHER" id="PTHR43280:SF34">
    <property type="entry name" value="ARAC-FAMILY TRANSCRIPTIONAL REGULATOR"/>
    <property type="match status" value="1"/>
</dbReference>
<dbReference type="Proteomes" id="UP001221597">
    <property type="component" value="Chromosome"/>
</dbReference>
<gene>
    <name evidence="5" type="ORF">P9989_19250</name>
</gene>
<dbReference type="RefSeq" id="WP_283076460.1">
    <property type="nucleotide sequence ID" value="NZ_CP121671.1"/>
</dbReference>
<keyword evidence="2" id="KW-0238">DNA-binding</keyword>
<sequence>MDSTIKHYMIDQFKQIRMNNRRNEYFHPSFLMEQQLMEAIIKTDEHTAFTLLKNINKDQRPRLAHTPLRSLKNSLICSCTLFTRAVIRAGVDAETSFNLSDAYILEIERRATAEELDTLEFQMLGHFIQMVEDVKEMPYSHVINRAVTHIHEHILDELDLEQIAKACFVSPCYLSHLFKKDVGVSVVQFINEKRVEESKYFLMHTTTSISDIAALFKFCNQSYYTSIFKKHFKLTPKQYRDQQTRRMTIS</sequence>
<protein>
    <submittedName>
        <fullName evidence="5">AraC family transcriptional regulator</fullName>
    </submittedName>
</protein>
<feature type="domain" description="HTH araC/xylS-type" evidence="4">
    <location>
        <begin position="144"/>
        <end position="242"/>
    </location>
</feature>
<keyword evidence="3" id="KW-0804">Transcription</keyword>
<evidence type="ECO:0000259" key="4">
    <source>
        <dbReference type="PROSITE" id="PS01124"/>
    </source>
</evidence>
<dbReference type="InterPro" id="IPR009057">
    <property type="entry name" value="Homeodomain-like_sf"/>
</dbReference>
<keyword evidence="1" id="KW-0805">Transcription regulation</keyword>
<proteinExistence type="predicted"/>
<evidence type="ECO:0000313" key="6">
    <source>
        <dbReference type="Proteomes" id="UP001221597"/>
    </source>
</evidence>
<dbReference type="InterPro" id="IPR018060">
    <property type="entry name" value="HTH_AraC"/>
</dbReference>
<reference evidence="5 6" key="1">
    <citation type="submission" date="2023-04" db="EMBL/GenBank/DDBJ databases">
        <title>Genome sequence of Halobacillus naozhouensis KACC 21980.</title>
        <authorList>
            <person name="Kim S."/>
            <person name="Heo J."/>
            <person name="Kwon S.-W."/>
        </authorList>
    </citation>
    <scope>NUCLEOTIDE SEQUENCE [LARGE SCALE GENOMIC DNA]</scope>
    <source>
        <strain evidence="5 6">KCTC 13234</strain>
    </source>
</reference>
<keyword evidence="6" id="KW-1185">Reference proteome</keyword>